<feature type="region of interest" description="Disordered" evidence="1">
    <location>
        <begin position="1"/>
        <end position="39"/>
    </location>
</feature>
<reference evidence="2 3" key="3">
    <citation type="journal article" date="2015" name="BMC Genomics">
        <title>The completed genome sequence of the pathogenic ascomycete fungus Fusarium graminearum.</title>
        <authorList>
            <person name="King R."/>
            <person name="Urban M."/>
            <person name="Hammond-Kosack M.C."/>
            <person name="Hassani-Pak K."/>
            <person name="Hammond-Kosack K.E."/>
        </authorList>
    </citation>
    <scope>NUCLEOTIDE SEQUENCE [LARGE SCALE GENOMIC DNA]</scope>
    <source>
        <strain evidence="3">ATCC MYA-4620 / CBS 123657 / FGSC 9075 / NRRL 31084 / PH-1</strain>
    </source>
</reference>
<dbReference type="EMBL" id="HG970332">
    <property type="protein sequence ID" value="SCB64632.1"/>
    <property type="molecule type" value="Genomic_DNA"/>
</dbReference>
<gene>
    <name evidence="2" type="ORF">FGRAMPH1_01T08477</name>
</gene>
<reference evidence="3" key="2">
    <citation type="journal article" date="2010" name="Nature">
        <title>Comparative genomics reveals mobile pathogenicity chromosomes in Fusarium.</title>
        <authorList>
            <person name="Ma L.J."/>
            <person name="van der Does H.C."/>
            <person name="Borkovich K.A."/>
            <person name="Coleman J.J."/>
            <person name="Daboussi M.J."/>
            <person name="Di Pietro A."/>
            <person name="Dufresne M."/>
            <person name="Freitag M."/>
            <person name="Grabherr M."/>
            <person name="Henrissat B."/>
            <person name="Houterman P.M."/>
            <person name="Kang S."/>
            <person name="Shim W.B."/>
            <person name="Woloshuk C."/>
            <person name="Xie X."/>
            <person name="Xu J.R."/>
            <person name="Antoniw J."/>
            <person name="Baker S.E."/>
            <person name="Bluhm B.H."/>
            <person name="Breakspear A."/>
            <person name="Brown D.W."/>
            <person name="Butchko R.A."/>
            <person name="Chapman S."/>
            <person name="Coulson R."/>
            <person name="Coutinho P.M."/>
            <person name="Danchin E.G."/>
            <person name="Diener A."/>
            <person name="Gale L.R."/>
            <person name="Gardiner D.M."/>
            <person name="Goff S."/>
            <person name="Hammond-Kosack K.E."/>
            <person name="Hilburn K."/>
            <person name="Hua-Van A."/>
            <person name="Jonkers W."/>
            <person name="Kazan K."/>
            <person name="Kodira C.D."/>
            <person name="Koehrsen M."/>
            <person name="Kumar L."/>
            <person name="Lee Y.H."/>
            <person name="Li L."/>
            <person name="Manners J.M."/>
            <person name="Miranda-Saavedra D."/>
            <person name="Mukherjee M."/>
            <person name="Park G."/>
            <person name="Park J."/>
            <person name="Park S.Y."/>
            <person name="Proctor R.H."/>
            <person name="Regev A."/>
            <person name="Ruiz-Roldan M.C."/>
            <person name="Sain D."/>
            <person name="Sakthikumar S."/>
            <person name="Sykes S."/>
            <person name="Schwartz D.C."/>
            <person name="Turgeon B.G."/>
            <person name="Wapinski I."/>
            <person name="Yoder O."/>
            <person name="Young S."/>
            <person name="Zeng Q."/>
            <person name="Zhou S."/>
            <person name="Galagan J."/>
            <person name="Cuomo C.A."/>
            <person name="Kistler H.C."/>
            <person name="Rep M."/>
        </authorList>
    </citation>
    <scope>GENOME REANNOTATION</scope>
    <source>
        <strain evidence="3">ATCC MYA-4620 / CBS 123657 / FGSC 9075 / NRRL 31084 / PH-1</strain>
    </source>
</reference>
<feature type="compositionally biased region" description="Basic and acidic residues" evidence="1">
    <location>
        <begin position="24"/>
        <end position="39"/>
    </location>
</feature>
<reference evidence="3" key="1">
    <citation type="journal article" date="2007" name="Science">
        <title>The Fusarium graminearum genome reveals a link between localized polymorphism and pathogen specialization.</title>
        <authorList>
            <person name="Cuomo C.A."/>
            <person name="Gueldener U."/>
            <person name="Xu J.-R."/>
            <person name="Trail F."/>
            <person name="Turgeon B.G."/>
            <person name="Di Pietro A."/>
            <person name="Walton J.D."/>
            <person name="Ma L.-J."/>
            <person name="Baker S.E."/>
            <person name="Rep M."/>
            <person name="Adam G."/>
            <person name="Antoniw J."/>
            <person name="Baldwin T."/>
            <person name="Calvo S.E."/>
            <person name="Chang Y.-L."/>
            <person name="DeCaprio D."/>
            <person name="Gale L.R."/>
            <person name="Gnerre S."/>
            <person name="Goswami R.S."/>
            <person name="Hammond-Kosack K."/>
            <person name="Harris L.J."/>
            <person name="Hilburn K."/>
            <person name="Kennell J.C."/>
            <person name="Kroken S."/>
            <person name="Magnuson J.K."/>
            <person name="Mannhaupt G."/>
            <person name="Mauceli E.W."/>
            <person name="Mewes H.-W."/>
            <person name="Mitterbauer R."/>
            <person name="Muehlbauer G."/>
            <person name="Muensterkoetter M."/>
            <person name="Nelson D."/>
            <person name="O'Donnell K."/>
            <person name="Ouellet T."/>
            <person name="Qi W."/>
            <person name="Quesneville H."/>
            <person name="Roncero M.I.G."/>
            <person name="Seong K.-Y."/>
            <person name="Tetko I.V."/>
            <person name="Urban M."/>
            <person name="Waalwijk C."/>
            <person name="Ward T.J."/>
            <person name="Yao J."/>
            <person name="Birren B.W."/>
            <person name="Kistler H.C."/>
        </authorList>
    </citation>
    <scope>NUCLEOTIDE SEQUENCE [LARGE SCALE GENOMIC DNA]</scope>
    <source>
        <strain evidence="3">ATCC MYA-4620 / CBS 123657 / FGSC 9075 / NRRL 31084 / PH-1</strain>
    </source>
</reference>
<dbReference type="Proteomes" id="UP000070720">
    <property type="component" value="Chromosome 1"/>
</dbReference>
<name>A0A1C3YJG2_GIBZE</name>
<evidence type="ECO:0000256" key="1">
    <source>
        <dbReference type="SAM" id="MobiDB-lite"/>
    </source>
</evidence>
<dbReference type="AlphaFoldDB" id="A0A1C3YJG2"/>
<protein>
    <submittedName>
        <fullName evidence="2">Chromosome 1, complete genome</fullName>
    </submittedName>
</protein>
<keyword evidence="3" id="KW-1185">Reference proteome</keyword>
<organism evidence="2 3">
    <name type="scientific">Gibberella zeae (strain ATCC MYA-4620 / CBS 123657 / FGSC 9075 / NRRL 31084 / PH-1)</name>
    <name type="common">Wheat head blight fungus</name>
    <name type="synonym">Fusarium graminearum</name>
    <dbReference type="NCBI Taxonomy" id="229533"/>
    <lineage>
        <taxon>Eukaryota</taxon>
        <taxon>Fungi</taxon>
        <taxon>Dikarya</taxon>
        <taxon>Ascomycota</taxon>
        <taxon>Pezizomycotina</taxon>
        <taxon>Sordariomycetes</taxon>
        <taxon>Hypocreomycetidae</taxon>
        <taxon>Hypocreales</taxon>
        <taxon>Nectriaceae</taxon>
        <taxon>Fusarium</taxon>
    </lineage>
</organism>
<evidence type="ECO:0000313" key="2">
    <source>
        <dbReference type="EMBL" id="SCB64632.1"/>
    </source>
</evidence>
<dbReference type="VEuPathDB" id="FungiDB:FGRAMPH1_01G08477"/>
<evidence type="ECO:0000313" key="3">
    <source>
        <dbReference type="Proteomes" id="UP000070720"/>
    </source>
</evidence>
<accession>A0A1C3YJG2</accession>
<proteinExistence type="predicted"/>
<dbReference type="InParanoid" id="A0A1C3YJG2"/>
<dbReference type="eggNOG" id="ENOG502RJ8P">
    <property type="taxonomic scope" value="Eukaryota"/>
</dbReference>
<feature type="compositionally biased region" description="Basic and acidic residues" evidence="1">
    <location>
        <begin position="1"/>
        <end position="13"/>
    </location>
</feature>
<sequence length="101" mass="11483">MTDLESDRQRTDPVCDSSEDELPQEYRSRVEEYEDKPDWPRPPLYRVNEVVYVRSSGQAQPAGPYIIISANLENKTYGLKKKNTGQILPTAVAERDLLVAA</sequence>